<dbReference type="EMBL" id="NBII01000010">
    <property type="protein sequence ID" value="PAV15205.1"/>
    <property type="molecule type" value="Genomic_DNA"/>
</dbReference>
<gene>
    <name evidence="4" type="ORF">PNOK_0896600</name>
</gene>
<keyword evidence="5" id="KW-1185">Reference proteome</keyword>
<feature type="transmembrane region" description="Helical" evidence="2">
    <location>
        <begin position="76"/>
        <end position="94"/>
    </location>
</feature>
<keyword evidence="2" id="KW-0472">Membrane</keyword>
<dbReference type="AlphaFoldDB" id="A0A286U6K4"/>
<dbReference type="Pfam" id="PF24855">
    <property type="entry name" value="DUF7729"/>
    <property type="match status" value="1"/>
</dbReference>
<dbReference type="OrthoDB" id="2564812at2759"/>
<reference evidence="4 5" key="1">
    <citation type="journal article" date="2017" name="Mol. Ecol.">
        <title>Comparative and population genomic landscape of Phellinus noxius: A hypervariable fungus causing root rot in trees.</title>
        <authorList>
            <person name="Chung C.L."/>
            <person name="Lee T.J."/>
            <person name="Akiba M."/>
            <person name="Lee H.H."/>
            <person name="Kuo T.H."/>
            <person name="Liu D."/>
            <person name="Ke H.M."/>
            <person name="Yokoi T."/>
            <person name="Roa M.B."/>
            <person name="Lu M.J."/>
            <person name="Chang Y.Y."/>
            <person name="Ann P.J."/>
            <person name="Tsai J.N."/>
            <person name="Chen C.Y."/>
            <person name="Tzean S.S."/>
            <person name="Ota Y."/>
            <person name="Hattori T."/>
            <person name="Sahashi N."/>
            <person name="Liou R.F."/>
            <person name="Kikuchi T."/>
            <person name="Tsai I.J."/>
        </authorList>
    </citation>
    <scope>NUCLEOTIDE SEQUENCE [LARGE SCALE GENOMIC DNA]</scope>
    <source>
        <strain evidence="4 5">FFPRI411160</strain>
    </source>
</reference>
<evidence type="ECO:0000256" key="1">
    <source>
        <dbReference type="SAM" id="MobiDB-lite"/>
    </source>
</evidence>
<feature type="domain" description="DUF7729" evidence="3">
    <location>
        <begin position="195"/>
        <end position="404"/>
    </location>
</feature>
<accession>A0A286U6K4</accession>
<dbReference type="PANTHER" id="PTHR39460">
    <property type="entry name" value="EXPRESSED PROTEIN"/>
    <property type="match status" value="1"/>
</dbReference>
<sequence>MFTPPPSPLPLPRIVVTDDVPALIDEDQEVKTSHMNVEKGLLAVPSPGISMPSSQRVAMELAEERYQEKRRTARRIRWGVLVVPIILIFVALTSKRISVLQNFDDASLNLPRRVANTDMGRPSITGHEWIHHQHKRQEATQLSEASVQSTEIIATSVSATGSQTDTPTSTTSVPQTEQTIPPVPDSSNPPTLPTPFPQPYDTLGVASGVKTQGCQTFFQNMTQSEAFRTCRPFSLLFQYSTEFIEAQTNLSALNTLIWGTCNTTPSFSTCTANLEWFASSLKSSCSTELNDQMSMVTNTLLGLEAYPLLRSAGCLVNQKTNTYCYAQAMHSESPADTYLYNVPLGTAWPSSATPSCSTCANGLLDLYAETLKAGNDSASGLENTYENAAEAAVATCGNGYAEVNVATSGTIFTGPLTCVISLISYKLSIDICKLPPGTPILSSSRSATLHL</sequence>
<keyword evidence="2" id="KW-0812">Transmembrane</keyword>
<protein>
    <recommendedName>
        <fullName evidence="3">DUF7729 domain-containing protein</fullName>
    </recommendedName>
</protein>
<organism evidence="4 5">
    <name type="scientific">Pyrrhoderma noxium</name>
    <dbReference type="NCBI Taxonomy" id="2282107"/>
    <lineage>
        <taxon>Eukaryota</taxon>
        <taxon>Fungi</taxon>
        <taxon>Dikarya</taxon>
        <taxon>Basidiomycota</taxon>
        <taxon>Agaricomycotina</taxon>
        <taxon>Agaricomycetes</taxon>
        <taxon>Hymenochaetales</taxon>
        <taxon>Hymenochaetaceae</taxon>
        <taxon>Pyrrhoderma</taxon>
    </lineage>
</organism>
<keyword evidence="2" id="KW-1133">Transmembrane helix</keyword>
<evidence type="ECO:0000313" key="5">
    <source>
        <dbReference type="Proteomes" id="UP000217199"/>
    </source>
</evidence>
<feature type="region of interest" description="Disordered" evidence="1">
    <location>
        <begin position="156"/>
        <end position="199"/>
    </location>
</feature>
<dbReference type="InterPro" id="IPR056146">
    <property type="entry name" value="DUF7729"/>
</dbReference>
<dbReference type="PANTHER" id="PTHR39460:SF1">
    <property type="entry name" value="C6 TRANSCRIPTION FACTOR"/>
    <property type="match status" value="1"/>
</dbReference>
<evidence type="ECO:0000256" key="2">
    <source>
        <dbReference type="SAM" id="Phobius"/>
    </source>
</evidence>
<dbReference type="InParanoid" id="A0A286U6K4"/>
<evidence type="ECO:0000313" key="4">
    <source>
        <dbReference type="EMBL" id="PAV15205.1"/>
    </source>
</evidence>
<name>A0A286U6K4_9AGAM</name>
<dbReference type="Proteomes" id="UP000217199">
    <property type="component" value="Unassembled WGS sequence"/>
</dbReference>
<proteinExistence type="predicted"/>
<comment type="caution">
    <text evidence="4">The sequence shown here is derived from an EMBL/GenBank/DDBJ whole genome shotgun (WGS) entry which is preliminary data.</text>
</comment>
<evidence type="ECO:0000259" key="3">
    <source>
        <dbReference type="Pfam" id="PF24855"/>
    </source>
</evidence>
<feature type="compositionally biased region" description="Low complexity" evidence="1">
    <location>
        <begin position="160"/>
        <end position="179"/>
    </location>
</feature>